<gene>
    <name evidence="16" type="ORF">TPAR_08482</name>
</gene>
<feature type="chain" id="PRO_5015443299" description="chitinase" evidence="14">
    <location>
        <begin position="19"/>
        <end position="546"/>
    </location>
</feature>
<dbReference type="InterPro" id="IPR001223">
    <property type="entry name" value="Glyco_hydro18_cat"/>
</dbReference>
<dbReference type="InterPro" id="IPR050314">
    <property type="entry name" value="Glycosyl_Hydrlase_18"/>
</dbReference>
<dbReference type="EC" id="3.2.1.14" evidence="4"/>
<dbReference type="GO" id="GO:0000272">
    <property type="term" value="P:polysaccharide catabolic process"/>
    <property type="evidence" value="ECO:0007669"/>
    <property type="project" value="UniProtKB-KW"/>
</dbReference>
<keyword evidence="7 12" id="KW-0378">Hydrolase</keyword>
<dbReference type="InterPro" id="IPR011583">
    <property type="entry name" value="Chitinase_II/V-like_cat"/>
</dbReference>
<keyword evidence="9" id="KW-0119">Carbohydrate metabolism</keyword>
<dbReference type="Pfam" id="PF00704">
    <property type="entry name" value="Glyco_hydro_18"/>
    <property type="match status" value="1"/>
</dbReference>
<comment type="subcellular location">
    <subcellularLocation>
        <location evidence="2">Secreted</location>
    </subcellularLocation>
</comment>
<comment type="similarity">
    <text evidence="3">Belongs to the glycosyl hydrolase 18 family. Chitinase class V subfamily.</text>
</comment>
<evidence type="ECO:0000313" key="16">
    <source>
        <dbReference type="EMBL" id="POR31276.1"/>
    </source>
</evidence>
<evidence type="ECO:0000256" key="3">
    <source>
        <dbReference type="ARBA" id="ARBA00008682"/>
    </source>
</evidence>
<evidence type="ECO:0000256" key="11">
    <source>
        <dbReference type="ARBA" id="ARBA00023326"/>
    </source>
</evidence>
<evidence type="ECO:0000256" key="14">
    <source>
        <dbReference type="SAM" id="SignalP"/>
    </source>
</evidence>
<dbReference type="InterPro" id="IPR001579">
    <property type="entry name" value="Glyco_hydro_18_chit_AS"/>
</dbReference>
<reference evidence="16 17" key="1">
    <citation type="submission" date="2018-01" db="EMBL/GenBank/DDBJ databases">
        <title>Harnessing the power of phylogenomics to disentangle the directionality and signatures of interkingdom host jumping in the parasitic fungal genus Tolypocladium.</title>
        <authorList>
            <person name="Quandt C.A."/>
            <person name="Patterson W."/>
            <person name="Spatafora J.W."/>
        </authorList>
    </citation>
    <scope>NUCLEOTIDE SEQUENCE [LARGE SCALE GENOMIC DNA]</scope>
    <source>
        <strain evidence="16 17">NRBC 100945</strain>
    </source>
</reference>
<keyword evidence="5" id="KW-0964">Secreted</keyword>
<dbReference type="PROSITE" id="PS01095">
    <property type="entry name" value="GH18_1"/>
    <property type="match status" value="1"/>
</dbReference>
<evidence type="ECO:0000256" key="10">
    <source>
        <dbReference type="ARBA" id="ARBA00023295"/>
    </source>
</evidence>
<evidence type="ECO:0000256" key="9">
    <source>
        <dbReference type="ARBA" id="ARBA00023277"/>
    </source>
</evidence>
<feature type="compositionally biased region" description="Pro residues" evidence="13">
    <location>
        <begin position="92"/>
        <end position="103"/>
    </location>
</feature>
<dbReference type="GO" id="GO:0006032">
    <property type="term" value="P:chitin catabolic process"/>
    <property type="evidence" value="ECO:0007669"/>
    <property type="project" value="UniProtKB-KW"/>
</dbReference>
<dbReference type="CDD" id="cd06548">
    <property type="entry name" value="GH18_chitinase"/>
    <property type="match status" value="1"/>
</dbReference>
<name>A0A2S4KM52_9HYPO</name>
<organism evidence="16 17">
    <name type="scientific">Tolypocladium paradoxum</name>
    <dbReference type="NCBI Taxonomy" id="94208"/>
    <lineage>
        <taxon>Eukaryota</taxon>
        <taxon>Fungi</taxon>
        <taxon>Dikarya</taxon>
        <taxon>Ascomycota</taxon>
        <taxon>Pezizomycotina</taxon>
        <taxon>Sordariomycetes</taxon>
        <taxon>Hypocreomycetidae</taxon>
        <taxon>Hypocreales</taxon>
        <taxon>Ophiocordycipitaceae</taxon>
        <taxon>Tolypocladium</taxon>
    </lineage>
</organism>
<dbReference type="GO" id="GO:0008061">
    <property type="term" value="F:chitin binding"/>
    <property type="evidence" value="ECO:0007669"/>
    <property type="project" value="InterPro"/>
</dbReference>
<evidence type="ECO:0000256" key="4">
    <source>
        <dbReference type="ARBA" id="ARBA00012729"/>
    </source>
</evidence>
<dbReference type="PANTHER" id="PTHR11177:SF384">
    <property type="entry name" value="CHITINASE"/>
    <property type="match status" value="1"/>
</dbReference>
<keyword evidence="8" id="KW-0146">Chitin degradation</keyword>
<dbReference type="Gene3D" id="3.10.50.10">
    <property type="match status" value="1"/>
</dbReference>
<dbReference type="FunFam" id="3.20.20.80:FF:000075">
    <property type="entry name" value="Sporulation-specific chitinase"/>
    <property type="match status" value="1"/>
</dbReference>
<feature type="domain" description="GH18" evidence="15">
    <location>
        <begin position="157"/>
        <end position="522"/>
    </location>
</feature>
<dbReference type="OrthoDB" id="76388at2759"/>
<dbReference type="InterPro" id="IPR029070">
    <property type="entry name" value="Chitinase_insertion_sf"/>
</dbReference>
<keyword evidence="11" id="KW-0624">Polysaccharide degradation</keyword>
<dbReference type="FunFam" id="3.10.50.10:FF:000005">
    <property type="entry name" value="Endochitinase B1"/>
    <property type="match status" value="1"/>
</dbReference>
<keyword evidence="17" id="KW-1185">Reference proteome</keyword>
<feature type="region of interest" description="Disordered" evidence="13">
    <location>
        <begin position="66"/>
        <end position="150"/>
    </location>
</feature>
<evidence type="ECO:0000256" key="1">
    <source>
        <dbReference type="ARBA" id="ARBA00000822"/>
    </source>
</evidence>
<evidence type="ECO:0000256" key="5">
    <source>
        <dbReference type="ARBA" id="ARBA00022525"/>
    </source>
</evidence>
<dbReference type="InterPro" id="IPR017853">
    <property type="entry name" value="GH"/>
</dbReference>
<dbReference type="EMBL" id="PKSG01001062">
    <property type="protein sequence ID" value="POR31276.1"/>
    <property type="molecule type" value="Genomic_DNA"/>
</dbReference>
<dbReference type="SUPFAM" id="SSF54556">
    <property type="entry name" value="Chitinase insertion domain"/>
    <property type="match status" value="1"/>
</dbReference>
<evidence type="ECO:0000313" key="17">
    <source>
        <dbReference type="Proteomes" id="UP000237481"/>
    </source>
</evidence>
<evidence type="ECO:0000256" key="13">
    <source>
        <dbReference type="SAM" id="MobiDB-lite"/>
    </source>
</evidence>
<evidence type="ECO:0000256" key="2">
    <source>
        <dbReference type="ARBA" id="ARBA00004613"/>
    </source>
</evidence>
<dbReference type="Proteomes" id="UP000237481">
    <property type="component" value="Unassembled WGS sequence"/>
</dbReference>
<feature type="signal peptide" evidence="14">
    <location>
        <begin position="1"/>
        <end position="18"/>
    </location>
</feature>
<keyword evidence="10 12" id="KW-0326">Glycosidase</keyword>
<feature type="compositionally biased region" description="Polar residues" evidence="13">
    <location>
        <begin position="104"/>
        <end position="125"/>
    </location>
</feature>
<dbReference type="GO" id="GO:0005576">
    <property type="term" value="C:extracellular region"/>
    <property type="evidence" value="ECO:0007669"/>
    <property type="project" value="UniProtKB-SubCell"/>
</dbReference>
<dbReference type="STRING" id="94208.A0A2S4KM52"/>
<dbReference type="SMART" id="SM00636">
    <property type="entry name" value="Glyco_18"/>
    <property type="match status" value="1"/>
</dbReference>
<sequence>MHRLLFAALPLLAQTAAGTPQPSAADACVQNELTTVYVSTTVYVTTTLGAPDVVAVPAVPQTPARPPVVLPPPSPFKVVGPQTQPSTVQQPARPPVVPPPPQPSAHSSVMTASKWSNSTNNATMTSRPSFSSVPQVSPSQTVNLGMRPTPSKATRAMRSVLYFTNWGVYGANYQPQMIPVDQVTHLLYAFGDTAEDGTIKSSDTYSDLERHYDGDSWNDQGNNAYGCVKQLYMHKKKNRKLKTLLSIGGWTASQAGKFSSFVGTDTGRQKFASSAVKMLGDWGMDGIDIDWEYPKDAQEAQQFVLLLKACRDALDRYAADNAQNYHYLLTVAAAAGPENYAHLDMKGMDPYLDAWHLMAYDYDGSWDTTTGHQANIYPDPSNPNSTKFNTEQAVEAYLQGGITPDKMALGVPLYGRSFMNTDGLGKPFSGVGQGSVSPGVWLYRDLPRPGATVQIDNKVGAAWSYDPAARELVSYDTPQSALLKANYLRAKGLGGAVFWEAAGDKTGDDSIVGTMARSMGKLESTENMLSYPGSQYDNIKNNMPGA</sequence>
<dbReference type="Gene3D" id="3.20.20.80">
    <property type="entry name" value="Glycosidases"/>
    <property type="match status" value="1"/>
</dbReference>
<dbReference type="AlphaFoldDB" id="A0A2S4KM52"/>
<dbReference type="PANTHER" id="PTHR11177">
    <property type="entry name" value="CHITINASE"/>
    <property type="match status" value="1"/>
</dbReference>
<feature type="compositionally biased region" description="Pro residues" evidence="13">
    <location>
        <begin position="66"/>
        <end position="75"/>
    </location>
</feature>
<feature type="compositionally biased region" description="Low complexity" evidence="13">
    <location>
        <begin position="126"/>
        <end position="140"/>
    </location>
</feature>
<dbReference type="PROSITE" id="PS51910">
    <property type="entry name" value="GH18_2"/>
    <property type="match status" value="1"/>
</dbReference>
<evidence type="ECO:0000256" key="7">
    <source>
        <dbReference type="ARBA" id="ARBA00022801"/>
    </source>
</evidence>
<evidence type="ECO:0000256" key="12">
    <source>
        <dbReference type="RuleBase" id="RU000489"/>
    </source>
</evidence>
<evidence type="ECO:0000256" key="6">
    <source>
        <dbReference type="ARBA" id="ARBA00022729"/>
    </source>
</evidence>
<keyword evidence="6 14" id="KW-0732">Signal</keyword>
<dbReference type="SUPFAM" id="SSF51445">
    <property type="entry name" value="(Trans)glycosidases"/>
    <property type="match status" value="1"/>
</dbReference>
<dbReference type="GO" id="GO:0008843">
    <property type="term" value="F:endochitinase activity"/>
    <property type="evidence" value="ECO:0007669"/>
    <property type="project" value="UniProtKB-EC"/>
</dbReference>
<evidence type="ECO:0000256" key="8">
    <source>
        <dbReference type="ARBA" id="ARBA00023024"/>
    </source>
</evidence>
<comment type="catalytic activity">
    <reaction evidence="1">
        <text>Random endo-hydrolysis of N-acetyl-beta-D-glucosaminide (1-&gt;4)-beta-linkages in chitin and chitodextrins.</text>
        <dbReference type="EC" id="3.2.1.14"/>
    </reaction>
</comment>
<evidence type="ECO:0000259" key="15">
    <source>
        <dbReference type="PROSITE" id="PS51910"/>
    </source>
</evidence>
<proteinExistence type="inferred from homology"/>
<protein>
    <recommendedName>
        <fullName evidence="4">chitinase</fullName>
        <ecNumber evidence="4">3.2.1.14</ecNumber>
    </recommendedName>
</protein>
<comment type="caution">
    <text evidence="16">The sequence shown here is derived from an EMBL/GenBank/DDBJ whole genome shotgun (WGS) entry which is preliminary data.</text>
</comment>
<accession>A0A2S4KM52</accession>